<dbReference type="PROSITE" id="PS51737">
    <property type="entry name" value="RECOMBINASE_DNA_BIND"/>
    <property type="match status" value="1"/>
</dbReference>
<reference evidence="3" key="1">
    <citation type="submission" date="2019-02" db="EMBL/GenBank/DDBJ databases">
        <authorList>
            <person name="Li S.-H."/>
        </authorList>
    </citation>
    <scope>NUCLEOTIDE SEQUENCE</scope>
    <source>
        <strain evidence="3">IMCC11814</strain>
    </source>
</reference>
<name>A0ABT3T4G0_9GAMM</name>
<dbReference type="SMART" id="SM00857">
    <property type="entry name" value="Resolvase"/>
    <property type="match status" value="1"/>
</dbReference>
<accession>A0ABT3T4G0</accession>
<dbReference type="PANTHER" id="PTHR30461:SF23">
    <property type="entry name" value="DNA RECOMBINASE-RELATED"/>
    <property type="match status" value="1"/>
</dbReference>
<evidence type="ECO:0000313" key="3">
    <source>
        <dbReference type="EMBL" id="MCX2977172.1"/>
    </source>
</evidence>
<dbReference type="CDD" id="cd03768">
    <property type="entry name" value="SR_ResInv"/>
    <property type="match status" value="1"/>
</dbReference>
<organism evidence="3 4">
    <name type="scientific">Candidatus Marimicrobium litorale</name>
    <dbReference type="NCBI Taxonomy" id="2518991"/>
    <lineage>
        <taxon>Bacteria</taxon>
        <taxon>Pseudomonadati</taxon>
        <taxon>Pseudomonadota</taxon>
        <taxon>Gammaproteobacteria</taxon>
        <taxon>Cellvibrionales</taxon>
        <taxon>Halieaceae</taxon>
        <taxon>Marimicrobium</taxon>
    </lineage>
</organism>
<dbReference type="RefSeq" id="WP_279248902.1">
    <property type="nucleotide sequence ID" value="NZ_SHNO01000001.1"/>
</dbReference>
<dbReference type="Pfam" id="PF07508">
    <property type="entry name" value="Recombinase"/>
    <property type="match status" value="1"/>
</dbReference>
<keyword evidence="4" id="KW-1185">Reference proteome</keyword>
<feature type="domain" description="Resolvase/invertase-type recombinase catalytic" evidence="1">
    <location>
        <begin position="10"/>
        <end position="162"/>
    </location>
</feature>
<dbReference type="InterPro" id="IPR006119">
    <property type="entry name" value="Resolv_N"/>
</dbReference>
<dbReference type="Gene3D" id="3.90.1750.20">
    <property type="entry name" value="Putative Large Serine Recombinase, Chain B, Domain 2"/>
    <property type="match status" value="1"/>
</dbReference>
<dbReference type="InterPro" id="IPR036162">
    <property type="entry name" value="Resolvase-like_N_sf"/>
</dbReference>
<dbReference type="SUPFAM" id="SSF53041">
    <property type="entry name" value="Resolvase-like"/>
    <property type="match status" value="1"/>
</dbReference>
<protein>
    <submittedName>
        <fullName evidence="3">Recombinase family protein</fullName>
    </submittedName>
</protein>
<dbReference type="InterPro" id="IPR050639">
    <property type="entry name" value="SSR_resolvase"/>
</dbReference>
<dbReference type="PANTHER" id="PTHR30461">
    <property type="entry name" value="DNA-INVERTASE FROM LAMBDOID PROPHAGE"/>
    <property type="match status" value="1"/>
</dbReference>
<dbReference type="Pfam" id="PF00239">
    <property type="entry name" value="Resolvase"/>
    <property type="match status" value="1"/>
</dbReference>
<gene>
    <name evidence="3" type="ORF">EYC82_07370</name>
</gene>
<sequence length="571" mass="64472">MANADHKALNCAIYTRKSTEEGLDQAFNSLDAQREACEAFAKSQAHEGWQVLPEHYDDGGFSGGTMERPALTRLLAEIESGQIDVVIVYKVDRLSRSLADFVRLIELFDQTGVSFVSVTQQFNTSTSMGRLTLNVLLSFAQFEREVTSERIRDKIAASKKKGMWMGGLVPLGYDRVEKQLVVNESEAELVRHIYQRYLDLACVRELKAELDQEGYLSKPRPEHHKSRGSVPFSRGALYTILKNPVYIGKVHHKGELHDGKHAAIVDKALWASVQSTLARNRSNKAARASAKYPSLLGGLVWDDKGNRMSPTYTRRKNRHYPYYISQAVLQYKEDEAGSVLRVPGKTLETTVKDLLLDYLNGADNILNLLADKRLPSDLLDRAVKAGATLAENWQYQNISEQIPIISDLVVKVIVARESVTVQLDRNQLIRRLTGITENEALESDKHLELTASVKLRRSGIESKLVYPAGKQPRTHDRSIKALQEALLKSLYWNEDLISGNVRSIDALIERDNLNPRQVHRLRKLAFLAPDIMDRIITGDVPESLTLECLKKDFPIDWEAQRSHFGLNQLPH</sequence>
<dbReference type="Proteomes" id="UP001143304">
    <property type="component" value="Unassembled WGS sequence"/>
</dbReference>
<evidence type="ECO:0000259" key="1">
    <source>
        <dbReference type="PROSITE" id="PS51736"/>
    </source>
</evidence>
<evidence type="ECO:0000313" key="4">
    <source>
        <dbReference type="Proteomes" id="UP001143304"/>
    </source>
</evidence>
<dbReference type="InterPro" id="IPR011109">
    <property type="entry name" value="DNA_bind_recombinase_dom"/>
</dbReference>
<dbReference type="Gene3D" id="3.40.50.1390">
    <property type="entry name" value="Resolvase, N-terminal catalytic domain"/>
    <property type="match status" value="1"/>
</dbReference>
<dbReference type="PROSITE" id="PS51736">
    <property type="entry name" value="RECOMBINASES_3"/>
    <property type="match status" value="1"/>
</dbReference>
<dbReference type="EMBL" id="SHNO01000001">
    <property type="protein sequence ID" value="MCX2977172.1"/>
    <property type="molecule type" value="Genomic_DNA"/>
</dbReference>
<comment type="caution">
    <text evidence="3">The sequence shown here is derived from an EMBL/GenBank/DDBJ whole genome shotgun (WGS) entry which is preliminary data.</text>
</comment>
<evidence type="ECO:0000259" key="2">
    <source>
        <dbReference type="PROSITE" id="PS51737"/>
    </source>
</evidence>
<proteinExistence type="predicted"/>
<dbReference type="InterPro" id="IPR038109">
    <property type="entry name" value="DNA_bind_recomb_sf"/>
</dbReference>
<feature type="domain" description="Recombinase" evidence="2">
    <location>
        <begin position="170"/>
        <end position="283"/>
    </location>
</feature>